<gene>
    <name evidence="3" type="ORF">RCL2_002358500</name>
    <name evidence="2" type="ORF">RclHR1_10030005</name>
</gene>
<dbReference type="Proteomes" id="UP000247702">
    <property type="component" value="Unassembled WGS sequence"/>
</dbReference>
<evidence type="ECO:0000313" key="4">
    <source>
        <dbReference type="Proteomes" id="UP000247702"/>
    </source>
</evidence>
<dbReference type="EMBL" id="BLAL01000254">
    <property type="protein sequence ID" value="GES96995.1"/>
    <property type="molecule type" value="Genomic_DNA"/>
</dbReference>
<dbReference type="Pfam" id="PF01467">
    <property type="entry name" value="CTP_transf_like"/>
    <property type="match status" value="1"/>
</dbReference>
<proteinExistence type="predicted"/>
<dbReference type="InterPro" id="IPR004821">
    <property type="entry name" value="Cyt_trans-like"/>
</dbReference>
<dbReference type="PANTHER" id="PTHR12039">
    <property type="entry name" value="NICOTINAMIDE MONONUCLEOTIDE ADENYLYLTRANSFERASE"/>
    <property type="match status" value="1"/>
</dbReference>
<dbReference type="GO" id="GO:0004515">
    <property type="term" value="F:nicotinate-nucleotide adenylyltransferase activity"/>
    <property type="evidence" value="ECO:0007669"/>
    <property type="project" value="TreeGrafter"/>
</dbReference>
<protein>
    <submittedName>
        <fullName evidence="3">Nicotinamide/nicotinic acid mononucleotide adenylyltransferase isoform X1</fullName>
    </submittedName>
</protein>
<dbReference type="AlphaFoldDB" id="A0A2Z6Q0K8"/>
<organism evidence="2 4">
    <name type="scientific">Rhizophagus clarus</name>
    <dbReference type="NCBI Taxonomy" id="94130"/>
    <lineage>
        <taxon>Eukaryota</taxon>
        <taxon>Fungi</taxon>
        <taxon>Fungi incertae sedis</taxon>
        <taxon>Mucoromycota</taxon>
        <taxon>Glomeromycotina</taxon>
        <taxon>Glomeromycetes</taxon>
        <taxon>Glomerales</taxon>
        <taxon>Glomeraceae</taxon>
        <taxon>Rhizophagus</taxon>
    </lineage>
</organism>
<dbReference type="InterPro" id="IPR051182">
    <property type="entry name" value="Euk_NMN_adenylyltrnsfrase"/>
</dbReference>
<dbReference type="Gene3D" id="3.40.50.620">
    <property type="entry name" value="HUPs"/>
    <property type="match status" value="1"/>
</dbReference>
<evidence type="ECO:0000313" key="2">
    <source>
        <dbReference type="EMBL" id="GBB83310.1"/>
    </source>
</evidence>
<sequence length="265" mass="30403">MALYKSESHLTPTTKLLTNLLQLKTESPSKTPVVLVTTGSMNPIHKQHINNFEIAKRELESRLSQVKVIAGYLSPSQDCYVSVKLGRHAIPIDKRIEMCKLAVNESDWIDVDLWETKSIESNLGFVDYWEVLYRLSKFLNEHDEINCHIKVFYLCGSDHFMRTGISRTLLKHHGFVIIGRKKDDGQIKNIENNLDRNFGENVWKESVVVINGENNNDISSTILRKKLINNFGGWEDLCDSKVAEYIKKNKILTSKLNPSQDEVEL</sequence>
<dbReference type="Proteomes" id="UP000615446">
    <property type="component" value="Unassembled WGS sequence"/>
</dbReference>
<dbReference type="STRING" id="94130.A0A2Z6Q0K8"/>
<dbReference type="EMBL" id="BEXD01000007">
    <property type="protein sequence ID" value="GBB83310.1"/>
    <property type="molecule type" value="Genomic_DNA"/>
</dbReference>
<comment type="caution">
    <text evidence="2">The sequence shown here is derived from an EMBL/GenBank/DDBJ whole genome shotgun (WGS) entry which is preliminary data.</text>
</comment>
<dbReference type="InterPro" id="IPR014729">
    <property type="entry name" value="Rossmann-like_a/b/a_fold"/>
</dbReference>
<dbReference type="OrthoDB" id="422187at2759"/>
<keyword evidence="4" id="KW-1185">Reference proteome</keyword>
<accession>A0A2Z6Q0K8</accession>
<name>A0A2Z6Q0K8_9GLOM</name>
<reference evidence="2 4" key="1">
    <citation type="submission" date="2017-11" db="EMBL/GenBank/DDBJ databases">
        <title>The genome of Rhizophagus clarus HR1 reveals common genetic basis of auxotrophy among arbuscular mycorrhizal fungi.</title>
        <authorList>
            <person name="Kobayashi Y."/>
        </authorList>
    </citation>
    <scope>NUCLEOTIDE SEQUENCE [LARGE SCALE GENOMIC DNA]</scope>
    <source>
        <strain evidence="2 4">HR1</strain>
    </source>
</reference>
<keyword evidence="3" id="KW-0548">Nucleotidyltransferase</keyword>
<keyword evidence="3" id="KW-0808">Transferase</keyword>
<dbReference type="GO" id="GO:0009435">
    <property type="term" value="P:NAD+ biosynthetic process"/>
    <property type="evidence" value="ECO:0007669"/>
    <property type="project" value="TreeGrafter"/>
</dbReference>
<dbReference type="PANTHER" id="PTHR12039:SF0">
    <property type="entry name" value="NICOTINAMIDE-NUCLEOTIDE ADENYLYLTRANSFERASE"/>
    <property type="match status" value="1"/>
</dbReference>
<evidence type="ECO:0000313" key="3">
    <source>
        <dbReference type="EMBL" id="GES96995.1"/>
    </source>
</evidence>
<dbReference type="SUPFAM" id="SSF52374">
    <property type="entry name" value="Nucleotidylyl transferase"/>
    <property type="match status" value="1"/>
</dbReference>
<reference evidence="3" key="2">
    <citation type="submission" date="2019-10" db="EMBL/GenBank/DDBJ databases">
        <title>Conservation and host-specific expression of non-tandemly repeated heterogenous ribosome RNA gene in arbuscular mycorrhizal fungi.</title>
        <authorList>
            <person name="Maeda T."/>
            <person name="Kobayashi Y."/>
            <person name="Nakagawa T."/>
            <person name="Ezawa T."/>
            <person name="Yamaguchi K."/>
            <person name="Bino T."/>
            <person name="Nishimoto Y."/>
            <person name="Shigenobu S."/>
            <person name="Kawaguchi M."/>
        </authorList>
    </citation>
    <scope>NUCLEOTIDE SEQUENCE</scope>
    <source>
        <strain evidence="3">HR1</strain>
    </source>
</reference>
<feature type="domain" description="Cytidyltransferase-like" evidence="1">
    <location>
        <begin position="37"/>
        <end position="225"/>
    </location>
</feature>
<dbReference type="GO" id="GO:0000309">
    <property type="term" value="F:nicotinamide-nucleotide adenylyltransferase activity"/>
    <property type="evidence" value="ECO:0007669"/>
    <property type="project" value="TreeGrafter"/>
</dbReference>
<evidence type="ECO:0000259" key="1">
    <source>
        <dbReference type="Pfam" id="PF01467"/>
    </source>
</evidence>